<evidence type="ECO:0000256" key="4">
    <source>
        <dbReference type="SAM" id="MobiDB-lite"/>
    </source>
</evidence>
<dbReference type="GO" id="GO:0004674">
    <property type="term" value="F:protein serine/threonine kinase activity"/>
    <property type="evidence" value="ECO:0007669"/>
    <property type="project" value="InterPro"/>
</dbReference>
<accession>A0AA88IZV3</accession>
<evidence type="ECO:0000259" key="5">
    <source>
        <dbReference type="PROSITE" id="PS50011"/>
    </source>
</evidence>
<dbReference type="InterPro" id="IPR010513">
    <property type="entry name" value="KEN_dom"/>
</dbReference>
<sequence length="506" mass="58075">MSRVTEVLGKQKSAVTNDNMEEERGYVSDTSEVSSVLDDGGEILVRQLSKAQFYVDFNKIRRLVKPRNHHTNIVKYYRIDDDDTFYYLYVERCGTTSFNLYDLVQEDSANFRPSEDAKNDGQCSSSAAVQIKERSESVTDSVRNFTLVLDNGYPSPLLLKLMREMLLGLVQLHDKLDIIHGELKLQNVLISKDINGDLCAKLSDIGIRKQNPRRTTGKYFHFPNQFEAGSDSGIYPKHNLSGVFAQGVPYQGVIYESVDAPNRWTQTTIQGPNYKGRFSSSRSRRVFVKGATDMEALGRIFAYCINGVPLFDNTKTVATKRGSSLSDCPEALDLYSSLLNQDLEDRPRAIEALRHPLFWNPEKKLRFLCDAYQRCDHRHAKLSNALNRTAQRVIVGKRNGSEEIVKTWDKRIHEDIYIYMNDHVKTRGDREYDCNSVLELLRFIRNMVLDHGTFPTDVQVTVGSLHKDFYSYFESCFPYLLIEVYNAVRHCCGKEEYFSRYFSGDS</sequence>
<dbReference type="InterPro" id="IPR045133">
    <property type="entry name" value="IRE1/2-like"/>
</dbReference>
<keyword evidence="8" id="KW-1185">Reference proteome</keyword>
<evidence type="ECO:0000256" key="2">
    <source>
        <dbReference type="ARBA" id="ARBA00022741"/>
    </source>
</evidence>
<protein>
    <recommendedName>
        <fullName evidence="9">Protein kinase domain-containing protein</fullName>
    </recommendedName>
</protein>
<dbReference type="SMART" id="SM00220">
    <property type="entry name" value="S_TKc"/>
    <property type="match status" value="1"/>
</dbReference>
<keyword evidence="2" id="KW-0547">Nucleotide-binding</keyword>
<dbReference type="PANTHER" id="PTHR13954">
    <property type="entry name" value="IRE1-RELATED"/>
    <property type="match status" value="1"/>
</dbReference>
<evidence type="ECO:0000256" key="3">
    <source>
        <dbReference type="ARBA" id="ARBA00022840"/>
    </source>
</evidence>
<dbReference type="GO" id="GO:0036498">
    <property type="term" value="P:IRE1-mediated unfolded protein response"/>
    <property type="evidence" value="ECO:0007669"/>
    <property type="project" value="TreeGrafter"/>
</dbReference>
<dbReference type="Proteomes" id="UP001187192">
    <property type="component" value="Unassembled WGS sequence"/>
</dbReference>
<dbReference type="EMBL" id="BTGU01000084">
    <property type="protein sequence ID" value="GMN59134.1"/>
    <property type="molecule type" value="Genomic_DNA"/>
</dbReference>
<feature type="domain" description="KEN" evidence="6">
    <location>
        <begin position="361"/>
        <end position="504"/>
    </location>
</feature>
<feature type="domain" description="Protein kinase" evidence="5">
    <location>
        <begin position="2"/>
        <end position="358"/>
    </location>
</feature>
<dbReference type="InterPro" id="IPR011009">
    <property type="entry name" value="Kinase-like_dom_sf"/>
</dbReference>
<name>A0AA88IZV3_FICCA</name>
<dbReference type="GO" id="GO:1990604">
    <property type="term" value="C:IRE1-TRAF2-ASK1 complex"/>
    <property type="evidence" value="ECO:0007669"/>
    <property type="project" value="TreeGrafter"/>
</dbReference>
<comment type="caution">
    <text evidence="7">The sequence shown here is derived from an EMBL/GenBank/DDBJ whole genome shotgun (WGS) entry which is preliminary data.</text>
</comment>
<dbReference type="AlphaFoldDB" id="A0AA88IZV3"/>
<dbReference type="GO" id="GO:0005524">
    <property type="term" value="F:ATP binding"/>
    <property type="evidence" value="ECO:0007669"/>
    <property type="project" value="UniProtKB-KW"/>
</dbReference>
<evidence type="ECO:0000256" key="1">
    <source>
        <dbReference type="ARBA" id="ARBA00022729"/>
    </source>
</evidence>
<dbReference type="Gene3D" id="1.10.510.10">
    <property type="entry name" value="Transferase(Phosphotransferase) domain 1"/>
    <property type="match status" value="2"/>
</dbReference>
<dbReference type="PROSITE" id="PS50011">
    <property type="entry name" value="PROTEIN_KINASE_DOM"/>
    <property type="match status" value="1"/>
</dbReference>
<dbReference type="GO" id="GO:0004521">
    <property type="term" value="F:RNA endonuclease activity"/>
    <property type="evidence" value="ECO:0007669"/>
    <property type="project" value="InterPro"/>
</dbReference>
<dbReference type="PROSITE" id="PS51392">
    <property type="entry name" value="KEN"/>
    <property type="match status" value="1"/>
</dbReference>
<feature type="region of interest" description="Disordered" evidence="4">
    <location>
        <begin position="1"/>
        <end position="20"/>
    </location>
</feature>
<evidence type="ECO:0008006" key="9">
    <source>
        <dbReference type="Google" id="ProtNLM"/>
    </source>
</evidence>
<organism evidence="7 8">
    <name type="scientific">Ficus carica</name>
    <name type="common">Common fig</name>
    <dbReference type="NCBI Taxonomy" id="3494"/>
    <lineage>
        <taxon>Eukaryota</taxon>
        <taxon>Viridiplantae</taxon>
        <taxon>Streptophyta</taxon>
        <taxon>Embryophyta</taxon>
        <taxon>Tracheophyta</taxon>
        <taxon>Spermatophyta</taxon>
        <taxon>Magnoliopsida</taxon>
        <taxon>eudicotyledons</taxon>
        <taxon>Gunneridae</taxon>
        <taxon>Pentapetalae</taxon>
        <taxon>rosids</taxon>
        <taxon>fabids</taxon>
        <taxon>Rosales</taxon>
        <taxon>Moraceae</taxon>
        <taxon>Ficeae</taxon>
        <taxon>Ficus</taxon>
    </lineage>
</organism>
<gene>
    <name evidence="7" type="ORF">TIFTF001_028227</name>
</gene>
<dbReference type="Gene3D" id="1.20.1440.180">
    <property type="entry name" value="KEN domain"/>
    <property type="match status" value="1"/>
</dbReference>
<dbReference type="Pfam" id="PF06479">
    <property type="entry name" value="Ribonuc_2-5A"/>
    <property type="match status" value="1"/>
</dbReference>
<keyword evidence="1" id="KW-0732">Signal</keyword>
<evidence type="ECO:0000313" key="8">
    <source>
        <dbReference type="Proteomes" id="UP001187192"/>
    </source>
</evidence>
<dbReference type="GO" id="GO:0051082">
    <property type="term" value="F:unfolded protein binding"/>
    <property type="evidence" value="ECO:0007669"/>
    <property type="project" value="TreeGrafter"/>
</dbReference>
<evidence type="ECO:0000259" key="6">
    <source>
        <dbReference type="PROSITE" id="PS51392"/>
    </source>
</evidence>
<dbReference type="InterPro" id="IPR000719">
    <property type="entry name" value="Prot_kinase_dom"/>
</dbReference>
<dbReference type="GO" id="GO:0006397">
    <property type="term" value="P:mRNA processing"/>
    <property type="evidence" value="ECO:0007669"/>
    <property type="project" value="InterPro"/>
</dbReference>
<dbReference type="InterPro" id="IPR038357">
    <property type="entry name" value="KEN_sf"/>
</dbReference>
<dbReference type="SUPFAM" id="SSF56112">
    <property type="entry name" value="Protein kinase-like (PK-like)"/>
    <property type="match status" value="1"/>
</dbReference>
<reference evidence="7" key="1">
    <citation type="submission" date="2023-07" db="EMBL/GenBank/DDBJ databases">
        <title>draft genome sequence of fig (Ficus carica).</title>
        <authorList>
            <person name="Takahashi T."/>
            <person name="Nishimura K."/>
        </authorList>
    </citation>
    <scope>NUCLEOTIDE SEQUENCE</scope>
</reference>
<dbReference type="PANTHER" id="PTHR13954:SF6">
    <property type="entry name" value="NON-SPECIFIC SERINE_THREONINE PROTEIN KINASE"/>
    <property type="match status" value="1"/>
</dbReference>
<keyword evidence="3" id="KW-0067">ATP-binding</keyword>
<evidence type="ECO:0000313" key="7">
    <source>
        <dbReference type="EMBL" id="GMN59134.1"/>
    </source>
</evidence>
<proteinExistence type="predicted"/>